<dbReference type="VEuPathDB" id="PlasmoDB:PVLDE_0200160"/>
<dbReference type="Proteomes" id="UP000515697">
    <property type="component" value="Chromosome PVSEL_08"/>
</dbReference>
<evidence type="ECO:0000313" key="4">
    <source>
        <dbReference type="Proteomes" id="UP000515697"/>
    </source>
</evidence>
<feature type="domain" description="GRAM" evidence="2">
    <location>
        <begin position="159"/>
        <end position="255"/>
    </location>
</feature>
<dbReference type="VEuPathDB" id="PlasmoDB:PVPCR_1000160"/>
<feature type="region of interest" description="Disordered" evidence="1">
    <location>
        <begin position="127"/>
        <end position="153"/>
    </location>
</feature>
<dbReference type="VEuPathDB" id="PlasmoDB:PVBDA_1000240"/>
<accession>A0A6V7SVN8</accession>
<proteinExistence type="predicted"/>
<dbReference type="InterPro" id="IPR011993">
    <property type="entry name" value="PH-like_dom_sf"/>
</dbReference>
<feature type="compositionally biased region" description="Basic and acidic residues" evidence="1">
    <location>
        <begin position="129"/>
        <end position="141"/>
    </location>
</feature>
<dbReference type="Gene3D" id="2.30.29.30">
    <property type="entry name" value="Pleckstrin-homology domain (PH domain)/Phosphotyrosine-binding domain (PTB)"/>
    <property type="match status" value="1"/>
</dbReference>
<dbReference type="Pfam" id="PF02893">
    <property type="entry name" value="GRAM"/>
    <property type="match status" value="1"/>
</dbReference>
<evidence type="ECO:0000256" key="1">
    <source>
        <dbReference type="SAM" id="MobiDB-lite"/>
    </source>
</evidence>
<dbReference type="VEuPathDB" id="PlasmoDB:PVSEL_0800440"/>
<dbReference type="AlphaFoldDB" id="A0A6V7SVN8"/>
<name>A0A6V7SVN8_PLAVN</name>
<dbReference type="InterPro" id="IPR004182">
    <property type="entry name" value="GRAM"/>
</dbReference>
<gene>
    <name evidence="3" type="ORF">PVSEL_0800440</name>
</gene>
<feature type="region of interest" description="Disordered" evidence="1">
    <location>
        <begin position="539"/>
        <end position="573"/>
    </location>
</feature>
<dbReference type="EMBL" id="LR865429">
    <property type="protein sequence ID" value="CAD2102414.1"/>
    <property type="molecule type" value="Genomic_DNA"/>
</dbReference>
<protein>
    <recommendedName>
        <fullName evidence="2">GRAM domain-containing protein</fullName>
    </recommendedName>
</protein>
<evidence type="ECO:0000259" key="2">
    <source>
        <dbReference type="Pfam" id="PF02893"/>
    </source>
</evidence>
<reference evidence="3 4" key="1">
    <citation type="submission" date="2020-08" db="EMBL/GenBank/DDBJ databases">
        <authorList>
            <person name="Ramaprasad A."/>
        </authorList>
    </citation>
    <scope>NUCLEOTIDE SEQUENCE [LARGE SCALE GENOMIC DNA]</scope>
</reference>
<dbReference type="VEuPathDB" id="PlasmoDB:PVVCY_1000140"/>
<organism evidence="3 4">
    <name type="scientific">Plasmodium vinckei</name>
    <dbReference type="NCBI Taxonomy" id="5860"/>
    <lineage>
        <taxon>Eukaryota</taxon>
        <taxon>Sar</taxon>
        <taxon>Alveolata</taxon>
        <taxon>Apicomplexa</taxon>
        <taxon>Aconoidasida</taxon>
        <taxon>Haemosporida</taxon>
        <taxon>Plasmodiidae</taxon>
        <taxon>Plasmodium</taxon>
        <taxon>Plasmodium (Vinckeia)</taxon>
    </lineage>
</organism>
<evidence type="ECO:0000313" key="3">
    <source>
        <dbReference type="EMBL" id="CAD2102414.1"/>
    </source>
</evidence>
<sequence length="649" mass="73782">MAALKVTKQFHDFITEVEKSPVFTNCHQNCESTLDDNDEALGLHQIFEINIKDDGNENIIIGMNEEADQSGAKLNDDESVSGDIPDANINQEIINYVYENLLAKGIKNEKSSNNLGPNDNVVKNLRVTSKKEELDGSDKKKTSSTTVGETHEGNRAIIKKDEYKLSLQSPVLVEGKCFISNDSIYFISAFNQILKNSSIVRIKYESLLSIKKAQKLNIIPEWFKIKPDENQSFAFTTLLDKNDTYDSISNMIEYAIDSKKKLKINTITDDKRQTKTQGKKLDPNGIESSSEFPEKVLITKDVDNMISMNLHPEEIKLLKEKEFFSDIHHAIGLYVNKDFKEVYYSIFSKIHPRNPFYDFYQRVDQQGADYSKFDVLPNPIQVPSGYSINLKYNVGLEKAKKSVYGFFAIPSRADINETVKLFFFCRCIILQTQVNFITKFPSLGAFRAVITAIIHDVPSEDGSGKNTTQIDMMYGAYFFKYAFFKSMIKSAVLPLLRLICLRFKICIGECLRDLHKDKALRERGIEISNINTMFRTSSNNGSNCISPSKSSLRKSGSRSCITNNKKSRHSNGKNKTLTGFKNQIINPKNNKIIIKTKHFENILDNYLSEAMQMNPKVTPSEKTPNFTSVSIAILMYIYMSYIQSLRSLS</sequence>